<feature type="region of interest" description="Disordered" evidence="1">
    <location>
        <begin position="66"/>
        <end position="106"/>
    </location>
</feature>
<feature type="domain" description="Transposase IS701-like DDE" evidence="2">
    <location>
        <begin position="17"/>
        <end position="86"/>
    </location>
</feature>
<proteinExistence type="predicted"/>
<dbReference type="Pfam" id="PF13546">
    <property type="entry name" value="DDE_5"/>
    <property type="match status" value="1"/>
</dbReference>
<gene>
    <name evidence="3" type="ORF">MOV08_01495</name>
</gene>
<sequence>MLAPRDRNKTLSCLAGVEPVAGAQHRAVQRLHSFLSEPRWDYERINARRLKLLIADRVTAPHEDGVLVMDDSGDRKDVQSTAHVGRLDGPSGTGARGRSRQGARCR</sequence>
<feature type="compositionally biased region" description="Basic residues" evidence="1">
    <location>
        <begin position="97"/>
        <end position="106"/>
    </location>
</feature>
<evidence type="ECO:0000256" key="1">
    <source>
        <dbReference type="SAM" id="MobiDB-lite"/>
    </source>
</evidence>
<dbReference type="InterPro" id="IPR038721">
    <property type="entry name" value="IS701-like_DDE_dom"/>
</dbReference>
<protein>
    <submittedName>
        <fullName evidence="3">Transposase</fullName>
    </submittedName>
</protein>
<dbReference type="EMBL" id="CP095749">
    <property type="protein sequence ID" value="WEB45533.1"/>
    <property type="molecule type" value="Genomic_DNA"/>
</dbReference>
<evidence type="ECO:0000313" key="3">
    <source>
        <dbReference type="EMBL" id="WEB45533.1"/>
    </source>
</evidence>
<accession>A0ABY8AKH1</accession>
<organism evidence="3 4">
    <name type="scientific">Streptomyces yunnanensis</name>
    <dbReference type="NCBI Taxonomy" id="156453"/>
    <lineage>
        <taxon>Bacteria</taxon>
        <taxon>Bacillati</taxon>
        <taxon>Actinomycetota</taxon>
        <taxon>Actinomycetes</taxon>
        <taxon>Kitasatosporales</taxon>
        <taxon>Streptomycetaceae</taxon>
        <taxon>Streptomyces</taxon>
    </lineage>
</organism>
<reference evidence="3 4" key="1">
    <citation type="submission" date="2022-03" db="EMBL/GenBank/DDBJ databases">
        <title>Streptomyces yunnanensis P86,complete genome.</title>
        <authorList>
            <person name="Chen S."/>
            <person name="Zhang Q."/>
        </authorList>
    </citation>
    <scope>NUCLEOTIDE SEQUENCE [LARGE SCALE GENOMIC DNA]</scope>
    <source>
        <strain evidence="3 4">P86</strain>
    </source>
</reference>
<evidence type="ECO:0000259" key="2">
    <source>
        <dbReference type="Pfam" id="PF13546"/>
    </source>
</evidence>
<keyword evidence="4" id="KW-1185">Reference proteome</keyword>
<name>A0ABY8AKH1_9ACTN</name>
<evidence type="ECO:0000313" key="4">
    <source>
        <dbReference type="Proteomes" id="UP001218629"/>
    </source>
</evidence>
<dbReference type="Proteomes" id="UP001218629">
    <property type="component" value="Chromosome"/>
</dbReference>